<evidence type="ECO:0000256" key="1">
    <source>
        <dbReference type="ARBA" id="ARBA00009617"/>
    </source>
</evidence>
<feature type="transmembrane region" description="Helical" evidence="2">
    <location>
        <begin position="328"/>
        <end position="347"/>
    </location>
</feature>
<sequence length="444" mass="45859">MAEPAATVASAADAGAADEAESAAAATWRPVFAYGAFGLPLAFAALPIYVHVPRLYVEGFGLSLAAVGAVLLAVRILDALTDPLIGWASDRLANRKLAIALSLPVLGAGMFGLLSPPAGAGAAWMAAMIFFVTLGFSVATINYGAWGAEAAHTANGRTRLVASREGFALLGVVLAASLPTVLAPGDEVAGLARLTWIFLPLLCVGALVTLAATPRPQARRHSMQRVLPSLWAALVHRPFLLLLAVFCANGIAAAIPASTVLFFVADVLQASGLSGLFLVLYFVAGAASLPLWVRLSRCVGKVRAWFGSMLLAIASFIWAYFLGAGDTFAFALICVASGAALGADLALPPAMLADLLARDTSPSDARAGAWFGWWNFVTKANLALAAGLALPLLGMLGYVSGGTDPDGLQALSAVYALAPVALKLLAATLLWSLRYKLDFEGGLK</sequence>
<dbReference type="InterPro" id="IPR039672">
    <property type="entry name" value="MFS_2"/>
</dbReference>
<feature type="transmembrane region" description="Helical" evidence="2">
    <location>
        <begin position="121"/>
        <end position="146"/>
    </location>
</feature>
<dbReference type="PANTHER" id="PTHR11328:SF24">
    <property type="entry name" value="MAJOR FACILITATOR SUPERFAMILY (MFS) PROFILE DOMAIN-CONTAINING PROTEIN"/>
    <property type="match status" value="1"/>
</dbReference>
<feature type="transmembrane region" description="Helical" evidence="2">
    <location>
        <begin position="56"/>
        <end position="77"/>
    </location>
</feature>
<feature type="transmembrane region" description="Helical" evidence="2">
    <location>
        <begin position="270"/>
        <end position="292"/>
    </location>
</feature>
<feature type="transmembrane region" description="Helical" evidence="2">
    <location>
        <begin position="31"/>
        <end position="50"/>
    </location>
</feature>
<dbReference type="InterPro" id="IPR036259">
    <property type="entry name" value="MFS_trans_sf"/>
</dbReference>
<dbReference type="EMBL" id="WTVM01000110">
    <property type="protein sequence ID" value="NMG04317.1"/>
    <property type="molecule type" value="Genomic_DNA"/>
</dbReference>
<dbReference type="AlphaFoldDB" id="A0A972F921"/>
<feature type="transmembrane region" description="Helical" evidence="2">
    <location>
        <begin position="239"/>
        <end position="264"/>
    </location>
</feature>
<feature type="transmembrane region" description="Helical" evidence="2">
    <location>
        <begin position="191"/>
        <end position="213"/>
    </location>
</feature>
<dbReference type="SUPFAM" id="SSF103473">
    <property type="entry name" value="MFS general substrate transporter"/>
    <property type="match status" value="1"/>
</dbReference>
<proteinExistence type="inferred from homology"/>
<feature type="transmembrane region" description="Helical" evidence="2">
    <location>
        <begin position="97"/>
        <end position="115"/>
    </location>
</feature>
<dbReference type="RefSeq" id="WP_168988993.1">
    <property type="nucleotide sequence ID" value="NZ_CAWPHM010000012.1"/>
</dbReference>
<dbReference type="GO" id="GO:0005886">
    <property type="term" value="C:plasma membrane"/>
    <property type="evidence" value="ECO:0007669"/>
    <property type="project" value="TreeGrafter"/>
</dbReference>
<name>A0A972F921_9RHOO</name>
<keyword evidence="2" id="KW-1133">Transmembrane helix</keyword>
<organism evidence="3 4">
    <name type="scientific">Azoarcus taiwanensis</name>
    <dbReference type="NCBI Taxonomy" id="666964"/>
    <lineage>
        <taxon>Bacteria</taxon>
        <taxon>Pseudomonadati</taxon>
        <taxon>Pseudomonadota</taxon>
        <taxon>Betaproteobacteria</taxon>
        <taxon>Rhodocyclales</taxon>
        <taxon>Zoogloeaceae</taxon>
        <taxon>Azoarcus</taxon>
    </lineage>
</organism>
<dbReference type="Proteomes" id="UP000599523">
    <property type="component" value="Unassembled WGS sequence"/>
</dbReference>
<keyword evidence="2" id="KW-0472">Membrane</keyword>
<dbReference type="GO" id="GO:0015293">
    <property type="term" value="F:symporter activity"/>
    <property type="evidence" value="ECO:0007669"/>
    <property type="project" value="InterPro"/>
</dbReference>
<comment type="similarity">
    <text evidence="1">Belongs to the sodium:galactoside symporter (TC 2.A.2) family.</text>
</comment>
<feature type="transmembrane region" description="Helical" evidence="2">
    <location>
        <begin position="167"/>
        <end position="185"/>
    </location>
</feature>
<reference evidence="3" key="1">
    <citation type="submission" date="2019-12" db="EMBL/GenBank/DDBJ databases">
        <title>Comparative genomics gives insights into the taxonomy of the Azoarcus-Aromatoleum group and reveals separate origins of nif in the plant-associated Azoarcus and non-plant-associated Aromatoleum sub-groups.</title>
        <authorList>
            <person name="Lafos M."/>
            <person name="Maluk M."/>
            <person name="Batista M."/>
            <person name="Junghare M."/>
            <person name="Carmona M."/>
            <person name="Faoro H."/>
            <person name="Cruz L.M."/>
            <person name="Battistoni F."/>
            <person name="De Souza E."/>
            <person name="Pedrosa F."/>
            <person name="Chen W.-M."/>
            <person name="Poole P.S."/>
            <person name="Dixon R.A."/>
            <person name="James E.K."/>
        </authorList>
    </citation>
    <scope>NUCLEOTIDE SEQUENCE</scope>
    <source>
        <strain evidence="3">NSC3</strain>
    </source>
</reference>
<dbReference type="Gene3D" id="1.20.1250.20">
    <property type="entry name" value="MFS general substrate transporter like domains"/>
    <property type="match status" value="1"/>
</dbReference>
<dbReference type="GO" id="GO:0008643">
    <property type="term" value="P:carbohydrate transport"/>
    <property type="evidence" value="ECO:0007669"/>
    <property type="project" value="InterPro"/>
</dbReference>
<keyword evidence="2" id="KW-0812">Transmembrane</keyword>
<protein>
    <submittedName>
        <fullName evidence="3">MFS transporter</fullName>
    </submittedName>
</protein>
<evidence type="ECO:0000313" key="3">
    <source>
        <dbReference type="EMBL" id="NMG04317.1"/>
    </source>
</evidence>
<feature type="transmembrane region" description="Helical" evidence="2">
    <location>
        <begin position="413"/>
        <end position="433"/>
    </location>
</feature>
<evidence type="ECO:0000313" key="4">
    <source>
        <dbReference type="Proteomes" id="UP000599523"/>
    </source>
</evidence>
<accession>A0A972F921</accession>
<gene>
    <name evidence="3" type="ORF">GPA21_15270</name>
</gene>
<evidence type="ECO:0000256" key="2">
    <source>
        <dbReference type="SAM" id="Phobius"/>
    </source>
</evidence>
<dbReference type="Pfam" id="PF13347">
    <property type="entry name" value="MFS_2"/>
    <property type="match status" value="1"/>
</dbReference>
<keyword evidence="4" id="KW-1185">Reference proteome</keyword>
<feature type="transmembrane region" description="Helical" evidence="2">
    <location>
        <begin position="304"/>
        <end position="322"/>
    </location>
</feature>
<dbReference type="PANTHER" id="PTHR11328">
    <property type="entry name" value="MAJOR FACILITATOR SUPERFAMILY DOMAIN-CONTAINING PROTEIN"/>
    <property type="match status" value="1"/>
</dbReference>
<feature type="transmembrane region" description="Helical" evidence="2">
    <location>
        <begin position="382"/>
        <end position="401"/>
    </location>
</feature>
<comment type="caution">
    <text evidence="3">The sequence shown here is derived from an EMBL/GenBank/DDBJ whole genome shotgun (WGS) entry which is preliminary data.</text>
</comment>